<protein>
    <submittedName>
        <fullName evidence="1">Uncharacterized protein</fullName>
    </submittedName>
</protein>
<organism evidence="1">
    <name type="scientific">marine metagenome</name>
    <dbReference type="NCBI Taxonomy" id="408172"/>
    <lineage>
        <taxon>unclassified sequences</taxon>
        <taxon>metagenomes</taxon>
        <taxon>ecological metagenomes</taxon>
    </lineage>
</organism>
<evidence type="ECO:0000313" key="1">
    <source>
        <dbReference type="EMBL" id="SVA07798.1"/>
    </source>
</evidence>
<dbReference type="EMBL" id="UINC01003610">
    <property type="protein sequence ID" value="SVA07798.1"/>
    <property type="molecule type" value="Genomic_DNA"/>
</dbReference>
<gene>
    <name evidence="1" type="ORF">METZ01_LOCUS60652</name>
</gene>
<sequence>MSGLKSAWELSLERSEKLVPELKNKKKITKQQKEKISDIRKEYKAKIADKDVMMQDKLRKLHDRIPPEEMKYAMEELQKEFAEGKKALEEKMEKEIESVRN</sequence>
<proteinExistence type="predicted"/>
<reference evidence="1" key="1">
    <citation type="submission" date="2018-05" db="EMBL/GenBank/DDBJ databases">
        <authorList>
            <person name="Lanie J.A."/>
            <person name="Ng W.-L."/>
            <person name="Kazmierczak K.M."/>
            <person name="Andrzejewski T.M."/>
            <person name="Davidsen T.M."/>
            <person name="Wayne K.J."/>
            <person name="Tettelin H."/>
            <person name="Glass J.I."/>
            <person name="Rusch D."/>
            <person name="Podicherti R."/>
            <person name="Tsui H.-C.T."/>
            <person name="Winkler M.E."/>
        </authorList>
    </citation>
    <scope>NUCLEOTIDE SEQUENCE</scope>
</reference>
<accession>A0A381SWT3</accession>
<name>A0A381SWT3_9ZZZZ</name>
<dbReference type="AlphaFoldDB" id="A0A381SWT3"/>